<feature type="domain" description="SnoaL-like" evidence="1">
    <location>
        <begin position="20"/>
        <end position="122"/>
    </location>
</feature>
<dbReference type="Proteomes" id="UP001526201">
    <property type="component" value="Unassembled WGS sequence"/>
</dbReference>
<dbReference type="SUPFAM" id="SSF54427">
    <property type="entry name" value="NTF2-like"/>
    <property type="match status" value="1"/>
</dbReference>
<dbReference type="InterPro" id="IPR037401">
    <property type="entry name" value="SnoaL-like"/>
</dbReference>
<comment type="caution">
    <text evidence="2">The sequence shown here is derived from an EMBL/GenBank/DDBJ whole genome shotgun (WGS) entry which is preliminary data.</text>
</comment>
<dbReference type="Pfam" id="PF12680">
    <property type="entry name" value="SnoaL_2"/>
    <property type="match status" value="1"/>
</dbReference>
<organism evidence="2 3">
    <name type="scientific">Mycolicibacterium komossense</name>
    <dbReference type="NCBI Taxonomy" id="1779"/>
    <lineage>
        <taxon>Bacteria</taxon>
        <taxon>Bacillati</taxon>
        <taxon>Actinomycetota</taxon>
        <taxon>Actinomycetes</taxon>
        <taxon>Mycobacteriales</taxon>
        <taxon>Mycobacteriaceae</taxon>
        <taxon>Mycolicibacterium</taxon>
    </lineage>
</organism>
<gene>
    <name evidence="2" type="ORF">H7J73_09790</name>
</gene>
<dbReference type="EMBL" id="JACKTY010000021">
    <property type="protein sequence ID" value="MCV7226319.1"/>
    <property type="molecule type" value="Genomic_DNA"/>
</dbReference>
<keyword evidence="3" id="KW-1185">Reference proteome</keyword>
<dbReference type="Gene3D" id="3.10.450.50">
    <property type="match status" value="1"/>
</dbReference>
<protein>
    <submittedName>
        <fullName evidence="2">Nuclear transport factor 2 family protein</fullName>
    </submittedName>
</protein>
<sequence length="158" mass="17699">MSVEVRVADEATDVKATVLGMWAALSRRDWDELKTYLSQDCIYLDMPVGPTAAARGPEDIVKRLKIGLEPLASYENFTGLLVADGADVMYEHHEEWHWATGESAVLQFVTVHRVEDGKITRWKDYWDMGALANHAPPTWLADFAAADMSWIFDATGLV</sequence>
<dbReference type="RefSeq" id="WP_264067174.1">
    <property type="nucleotide sequence ID" value="NZ_JACKTY010000021.1"/>
</dbReference>
<dbReference type="InterPro" id="IPR032710">
    <property type="entry name" value="NTF2-like_dom_sf"/>
</dbReference>
<name>A0ABT3CA14_9MYCO</name>
<evidence type="ECO:0000313" key="3">
    <source>
        <dbReference type="Proteomes" id="UP001526201"/>
    </source>
</evidence>
<accession>A0ABT3CA14</accession>
<evidence type="ECO:0000259" key="1">
    <source>
        <dbReference type="Pfam" id="PF12680"/>
    </source>
</evidence>
<evidence type="ECO:0000313" key="2">
    <source>
        <dbReference type="EMBL" id="MCV7226319.1"/>
    </source>
</evidence>
<proteinExistence type="predicted"/>
<reference evidence="2 3" key="1">
    <citation type="journal article" date="2022" name="BMC Genomics">
        <title>Comparative genome analysis of mycobacteria focusing on tRNA and non-coding RNA.</title>
        <authorList>
            <person name="Behra P.R.K."/>
            <person name="Pettersson B.M.F."/>
            <person name="Ramesh M."/>
            <person name="Das S."/>
            <person name="Dasgupta S."/>
            <person name="Kirsebom L.A."/>
        </authorList>
    </citation>
    <scope>NUCLEOTIDE SEQUENCE [LARGE SCALE GENOMIC DNA]</scope>
    <source>
        <strain evidence="2 3">DSM 44078</strain>
    </source>
</reference>